<dbReference type="InterPro" id="IPR018849">
    <property type="entry name" value="Urb2/Npa2_C"/>
</dbReference>
<gene>
    <name evidence="3" type="ORF">B9479_004955</name>
</gene>
<evidence type="ECO:0000259" key="2">
    <source>
        <dbReference type="Pfam" id="PF10441"/>
    </source>
</evidence>
<feature type="region of interest" description="Disordered" evidence="1">
    <location>
        <begin position="1260"/>
        <end position="1284"/>
    </location>
</feature>
<protein>
    <recommendedName>
        <fullName evidence="2">Nucleolar 27S pre-rRNA processing Urb2/Npa2 C-terminal domain-containing protein</fullName>
    </recommendedName>
</protein>
<evidence type="ECO:0000256" key="1">
    <source>
        <dbReference type="SAM" id="MobiDB-lite"/>
    </source>
</evidence>
<organism evidence="3 4">
    <name type="scientific">Cryptococcus floricola</name>
    <dbReference type="NCBI Taxonomy" id="2591691"/>
    <lineage>
        <taxon>Eukaryota</taxon>
        <taxon>Fungi</taxon>
        <taxon>Dikarya</taxon>
        <taxon>Basidiomycota</taxon>
        <taxon>Agaricomycotina</taxon>
        <taxon>Tremellomycetes</taxon>
        <taxon>Tremellales</taxon>
        <taxon>Cryptococcaceae</taxon>
        <taxon>Cryptococcus</taxon>
    </lineage>
</organism>
<comment type="caution">
    <text evidence="3">The sequence shown here is derived from an EMBL/GenBank/DDBJ whole genome shotgun (WGS) entry which is preliminary data.</text>
</comment>
<feature type="compositionally biased region" description="Gly residues" evidence="1">
    <location>
        <begin position="1270"/>
        <end position="1283"/>
    </location>
</feature>
<name>A0A5D3AS84_9TREE</name>
<dbReference type="InterPro" id="IPR016024">
    <property type="entry name" value="ARM-type_fold"/>
</dbReference>
<sequence length="1306" mass="143319">MASGPEYLQSASALIKSLRASNDPPVFPGPSKAQIALEAWNAKTFDIPRKAEILRDWILEIWSKARANNNNNAILKTEYHSLLLRVGKTHDLASPAPLQILSTFFSSLQHNENTVSLLKSAAKSFAAIFDPQEITYKTESWVDAWTSLVQFLSLQSFSAQQNAPISTIAGLIASGIERSQYSNTSAKKNAQAANAIFPVYCQAFLAHAYLRNQLNDTLSSIIFNTAVLQASEPLGGLFSAAEAKLNDAAVAHGCLLALPTIFESLTSTYHQNSSTLFAQPSSSKLPHDVFVASKERDSVRQSLDRVLVFLETLETRLQNLPASLEVEEGMVWLWESRAATWKALADWGGYMEREEPWGRLVDATARRIEAVLSNFNTQPTTTNENFLRTAIQTLSIIEKVDHDRTNIGPDLMRWVIAAPTAQSDHTEPLLSSIIRYHQLTHTLPSLFELLNTTVEGFFDPSIPDQAVPHLYKLVICGPLGQRAIREDFVSALKTTNPGKRRSPQWTGIFTALASSLQALTEPSWATSSGQLSARSAALTGIKSRWITRCIEAVVDTTYDGEIEGDVVSDFATFLDKWAQAPLNISGRANDVKTEAGSVNSAARLRLTIAVEKLLNRSCTTETGVDAALTARTANRELLLALTKSSFHRAALNLQLDHKVHQTFPSELDAIVELCSDVEQPAFDRAQNSSKSNAPENIDSVDLWQIVVDNAAIIDLVATPKQLKRFAMTVIRATHHNSSILSNAGFWELDRIQTGVCEGLSDYLKEISATQLVAFLERTPPNYLSKHVRTAAADALWKHEDLDQGVHFLSIMAEYFDYTGPVLSDDTIFLRLIKIAEKPNVDGEYARKIWSKILPRLLKTPLQYSGQLDTLIVHHLDNLRAGKKSQDWTFPGELEMIARTAQQAMAAGPLENFPSTNRTHFFALSEKLVAIIPSLFNNTDATLNLSHLVPVYVVARQFARWSGVPISEEKAGLKLAPGVARLRGEDAGKAARGVLELLLDEGEGLDQVLAVTVVFYTVLPGGQLDEIVRETFKDHIDEAVGACIHLLQANSGREEAILGALRAMTKACNKPELIRQVIQTGISSAPSPARAISFVESIVEDKFSLLQTDDALLILSALYEILFTPIGNETFTSIINILTIIDRRRPELVFATLPQIVQTVCYIFPRFQVSRAALLQGSAERPLSAASSTLFARYLVSLAQSKPSRSDNPHETSPLAKHVPAILVAYVRACSDPTKGYEAAVRKELEIGLFALCDLTTSGGRAGARGREGEGLGTPFGLGEGPGGEGEKELWAELWKGWSRGRYAGQG</sequence>
<dbReference type="Proteomes" id="UP000322245">
    <property type="component" value="Unassembled WGS sequence"/>
</dbReference>
<keyword evidence="4" id="KW-1185">Reference proteome</keyword>
<dbReference type="SUPFAM" id="SSF48371">
    <property type="entry name" value="ARM repeat"/>
    <property type="match status" value="1"/>
</dbReference>
<dbReference type="EMBL" id="NIDF01000062">
    <property type="protein sequence ID" value="TYJ54367.1"/>
    <property type="molecule type" value="Genomic_DNA"/>
</dbReference>
<evidence type="ECO:0000313" key="4">
    <source>
        <dbReference type="Proteomes" id="UP000322245"/>
    </source>
</evidence>
<feature type="domain" description="Nucleolar 27S pre-rRNA processing Urb2/Npa2 C-terminal" evidence="2">
    <location>
        <begin position="1090"/>
        <end position="1304"/>
    </location>
</feature>
<dbReference type="Pfam" id="PF10441">
    <property type="entry name" value="Urb2"/>
    <property type="match status" value="1"/>
</dbReference>
<proteinExistence type="predicted"/>
<evidence type="ECO:0000313" key="3">
    <source>
        <dbReference type="EMBL" id="TYJ54367.1"/>
    </source>
</evidence>
<accession>A0A5D3AS84</accession>
<reference evidence="3 4" key="1">
    <citation type="submission" date="2017-05" db="EMBL/GenBank/DDBJ databases">
        <title>The Genome Sequence of Tsuchiyaea wingfieldii DSM 27421.</title>
        <authorList>
            <person name="Cuomo C."/>
            <person name="Passer A."/>
            <person name="Billmyre B."/>
            <person name="Heitman J."/>
        </authorList>
    </citation>
    <scope>NUCLEOTIDE SEQUENCE [LARGE SCALE GENOMIC DNA]</scope>
    <source>
        <strain evidence="3 4">DSM 27421</strain>
    </source>
</reference>